<evidence type="ECO:0000313" key="3">
    <source>
        <dbReference type="Proteomes" id="UP000602181"/>
    </source>
</evidence>
<dbReference type="Proteomes" id="UP000602181">
    <property type="component" value="Unassembled WGS sequence"/>
</dbReference>
<keyword evidence="3" id="KW-1185">Reference proteome</keyword>
<dbReference type="EMBL" id="JACOIH010000005">
    <property type="protein sequence ID" value="MBC3938208.1"/>
    <property type="molecule type" value="Genomic_DNA"/>
</dbReference>
<protein>
    <submittedName>
        <fullName evidence="2">Uncharacterized protein</fullName>
    </submittedName>
</protein>
<keyword evidence="1" id="KW-0812">Transmembrane</keyword>
<name>A0ABR7ACN8_9FIRM</name>
<sequence length="52" mass="5409">MNRKVIQAFWVVAILLLAASFFVAGVPGSVLTVGAMAFAIAALVVTFAGRNK</sequence>
<evidence type="ECO:0000313" key="2">
    <source>
        <dbReference type="EMBL" id="MBC3938208.1"/>
    </source>
</evidence>
<organism evidence="2 3">
    <name type="scientific">Anaerotruncus massiliensis</name>
    <name type="common">ex Togo et al. 2019</name>
    <dbReference type="NCBI Taxonomy" id="1673720"/>
    <lineage>
        <taxon>Bacteria</taxon>
        <taxon>Bacillati</taxon>
        <taxon>Bacillota</taxon>
        <taxon>Clostridia</taxon>
        <taxon>Eubacteriales</taxon>
        <taxon>Oscillospiraceae</taxon>
        <taxon>Anaerotruncus</taxon>
    </lineage>
</organism>
<keyword evidence="1" id="KW-0472">Membrane</keyword>
<evidence type="ECO:0000256" key="1">
    <source>
        <dbReference type="SAM" id="Phobius"/>
    </source>
</evidence>
<gene>
    <name evidence="2" type="ORF">H8R05_04740</name>
</gene>
<accession>A0ABR7ACN8</accession>
<dbReference type="RefSeq" id="WP_158595582.1">
    <property type="nucleotide sequence ID" value="NZ_JACOIH010000005.1"/>
</dbReference>
<keyword evidence="1" id="KW-1133">Transmembrane helix</keyword>
<comment type="caution">
    <text evidence="2">The sequence shown here is derived from an EMBL/GenBank/DDBJ whole genome shotgun (WGS) entry which is preliminary data.</text>
</comment>
<feature type="transmembrane region" description="Helical" evidence="1">
    <location>
        <begin position="30"/>
        <end position="49"/>
    </location>
</feature>
<proteinExistence type="predicted"/>
<reference evidence="2 3" key="1">
    <citation type="submission" date="2020-08" db="EMBL/GenBank/DDBJ databases">
        <authorList>
            <person name="Liu C."/>
            <person name="Sun Q."/>
        </authorList>
    </citation>
    <scope>NUCLEOTIDE SEQUENCE [LARGE SCALE GENOMIC DNA]</scope>
    <source>
        <strain evidence="2 3">22A2-44</strain>
    </source>
</reference>